<keyword evidence="1" id="KW-0704">Schiff base</keyword>
<dbReference type="Pfam" id="PF09338">
    <property type="entry name" value="Gly_reductase"/>
    <property type="match status" value="1"/>
</dbReference>
<protein>
    <submittedName>
        <fullName evidence="3">Beta-aspartyl-peptidase</fullName>
    </submittedName>
</protein>
<proteinExistence type="predicted"/>
<dbReference type="RefSeq" id="WP_026456317.1">
    <property type="nucleotide sequence ID" value="NZ_JMGO02000016.1"/>
</dbReference>
<dbReference type="Proteomes" id="UP000078435">
    <property type="component" value="Unassembled WGS sequence"/>
</dbReference>
<organism evidence="3 4">
    <name type="scientific">Aeromonas enteropelogenes</name>
    <name type="common">Aeromonas trota</name>
    <dbReference type="NCBI Taxonomy" id="29489"/>
    <lineage>
        <taxon>Bacteria</taxon>
        <taxon>Pseudomonadati</taxon>
        <taxon>Pseudomonadota</taxon>
        <taxon>Gammaproteobacteria</taxon>
        <taxon>Aeromonadales</taxon>
        <taxon>Aeromonadaceae</taxon>
        <taxon>Aeromonas</taxon>
    </lineage>
</organism>
<dbReference type="OrthoDB" id="5808629at2"/>
<accession>A0A175VDJ4</accession>
<dbReference type="PIRSF" id="PIRSF011588">
    <property type="entry name" value="Gly_sarc_betain_red_a/b"/>
    <property type="match status" value="1"/>
</dbReference>
<sequence>MKLELGTIHIQQFTFADTTSLQDGHLQLSKRELEQYIRTLHPQIVELDATIVNPGDSVRIMPVKDVIEPRTKLDGGCCFPGLNQGEENIVGSGKTLALKGVAVVTTGKIVGFQEGIIDMSGPGAAYSPYSSLCNLVLRIEVDEHCNQYQHEEILRRVGLMTARWIAEQVKSTPADDVECFETLPLAEQQAQYPDLPSVGYVYMLQSQGLLHDTWYYGVDVKKIVPTLMYPTEAMDGAIVSGNCVSACDKNTTWSHQNNPVIRALYRRHGQDLNFIGVILTNENVTLGDKVRSSNMVAKMAELLGLDGAIITEEGFGNPDADLMMNCHKLEALGIRTVLLTDEYAGRGGESQSLADADASADAVISAGNANALIKLPPMERVIGHPLYADVIAGGFDGSLQDDGSITVELQAMMGATSELGIHTLSAHSG</sequence>
<keyword evidence="2" id="KW-0670">Pyruvate</keyword>
<evidence type="ECO:0000313" key="3">
    <source>
        <dbReference type="EMBL" id="KXU78721.1"/>
    </source>
</evidence>
<dbReference type="GO" id="GO:0050485">
    <property type="term" value="F:oxidoreductase activity, acting on X-H and Y-H to form an X-Y bond, with a disulfide as acceptor"/>
    <property type="evidence" value="ECO:0007669"/>
    <property type="project" value="InterPro"/>
</dbReference>
<dbReference type="InterPro" id="IPR015417">
    <property type="entry name" value="Gly_reductase_pB_sua/b"/>
</dbReference>
<dbReference type="InterPro" id="IPR016585">
    <property type="entry name" value="Gly/sarc/bet_Rdtase_B_asu/bsu"/>
</dbReference>
<gene>
    <name evidence="3" type="ORF">LCR_02155</name>
</gene>
<evidence type="ECO:0000256" key="1">
    <source>
        <dbReference type="PIRSR" id="PIRSR011588-50"/>
    </source>
</evidence>
<evidence type="ECO:0000313" key="4">
    <source>
        <dbReference type="Proteomes" id="UP000078435"/>
    </source>
</evidence>
<name>A0A175VDJ4_AEREN</name>
<feature type="active site" description="Schiff-base intermediate with substrate; via pyruvic acid" evidence="1">
    <location>
        <position position="243"/>
    </location>
</feature>
<evidence type="ECO:0000256" key="2">
    <source>
        <dbReference type="PIRSR" id="PIRSR011588-51"/>
    </source>
</evidence>
<dbReference type="EMBL" id="JMGO02000016">
    <property type="protein sequence ID" value="KXU78721.1"/>
    <property type="molecule type" value="Genomic_DNA"/>
</dbReference>
<reference evidence="3 4" key="1">
    <citation type="submission" date="2016-02" db="EMBL/GenBank/DDBJ databases">
        <title>Draft genome sequence of Aeromonas trota strain 1999lcr isolated from cerebrospinal fluid (CSF).</title>
        <authorList>
            <person name="Dallagassa C.B."/>
            <person name="Prediger K.C."/>
            <person name="Weiss V.A."/>
            <person name="Assis F.E."/>
            <person name="Baura V."/>
            <person name="Cruz L.M."/>
            <person name="Souza E.M."/>
            <person name="Pedrosa F.O."/>
            <person name="Fadel-Picheth C.M."/>
        </authorList>
    </citation>
    <scope>NUCLEOTIDE SEQUENCE [LARGE SCALE GENOMIC DNA]</scope>
    <source>
        <strain evidence="3 4">1999lcr</strain>
    </source>
</reference>
<dbReference type="AlphaFoldDB" id="A0A175VDJ4"/>
<comment type="caution">
    <text evidence="3">The sequence shown here is derived from an EMBL/GenBank/DDBJ whole genome shotgun (WGS) entry which is preliminary data.</text>
</comment>
<feature type="modified residue" description="Pyruvic acid (Cys)" evidence="2">
    <location>
        <position position="243"/>
    </location>
</feature>